<evidence type="ECO:0000313" key="1">
    <source>
        <dbReference type="EMBL" id="CAF5109242.1"/>
    </source>
</evidence>
<evidence type="ECO:0000313" key="2">
    <source>
        <dbReference type="EMBL" id="CAF5125890.1"/>
    </source>
</evidence>
<dbReference type="AlphaFoldDB" id="A0A822FN88"/>
<sequence>ALMLAILNENLKNIKLLVQCGCSINIEELYSTPCVAKQLAKYPEIERILWNERTRAKNLKELCRLRIRSALGQRLWKKTS</sequence>
<feature type="non-terminal residue" evidence="2">
    <location>
        <position position="80"/>
    </location>
</feature>
<evidence type="ECO:0000313" key="3">
    <source>
        <dbReference type="Proteomes" id="UP000663848"/>
    </source>
</evidence>
<organism evidence="2 3">
    <name type="scientific">Rotaria socialis</name>
    <dbReference type="NCBI Taxonomy" id="392032"/>
    <lineage>
        <taxon>Eukaryota</taxon>
        <taxon>Metazoa</taxon>
        <taxon>Spiralia</taxon>
        <taxon>Gnathifera</taxon>
        <taxon>Rotifera</taxon>
        <taxon>Eurotatoria</taxon>
        <taxon>Bdelloidea</taxon>
        <taxon>Philodinida</taxon>
        <taxon>Philodinidae</taxon>
        <taxon>Rotaria</taxon>
    </lineage>
</organism>
<protein>
    <submittedName>
        <fullName evidence="2">Uncharacterized protein</fullName>
    </submittedName>
</protein>
<gene>
    <name evidence="1" type="ORF">QYT958_LOCUS45319</name>
    <name evidence="2" type="ORF">QYT958_LOCUS46396</name>
</gene>
<feature type="non-terminal residue" evidence="2">
    <location>
        <position position="1"/>
    </location>
</feature>
<dbReference type="Proteomes" id="UP000663848">
    <property type="component" value="Unassembled WGS sequence"/>
</dbReference>
<dbReference type="EMBL" id="CAJOBR010074703">
    <property type="protein sequence ID" value="CAF5109242.1"/>
    <property type="molecule type" value="Genomic_DNA"/>
</dbReference>
<accession>A0A822FN88</accession>
<proteinExistence type="predicted"/>
<comment type="caution">
    <text evidence="2">The sequence shown here is derived from an EMBL/GenBank/DDBJ whole genome shotgun (WGS) entry which is preliminary data.</text>
</comment>
<dbReference type="EMBL" id="CAJOBR010082228">
    <property type="protein sequence ID" value="CAF5125890.1"/>
    <property type="molecule type" value="Genomic_DNA"/>
</dbReference>
<name>A0A822FN88_9BILA</name>
<reference evidence="2" key="1">
    <citation type="submission" date="2021-02" db="EMBL/GenBank/DDBJ databases">
        <authorList>
            <person name="Nowell W R."/>
        </authorList>
    </citation>
    <scope>NUCLEOTIDE SEQUENCE</scope>
</reference>